<keyword evidence="3" id="KW-1185">Reference proteome</keyword>
<reference evidence="3" key="1">
    <citation type="journal article" date="2017" name="bioRxiv">
        <title>Comparative analysis of the genomes of Stylophora pistillata and Acropora digitifera provides evidence for extensive differences between species of corals.</title>
        <authorList>
            <person name="Voolstra C.R."/>
            <person name="Li Y."/>
            <person name="Liew Y.J."/>
            <person name="Baumgarten S."/>
            <person name="Zoccola D."/>
            <person name="Flot J.-F."/>
            <person name="Tambutte S."/>
            <person name="Allemand D."/>
            <person name="Aranda M."/>
        </authorList>
    </citation>
    <scope>NUCLEOTIDE SEQUENCE [LARGE SCALE GENOMIC DNA]</scope>
</reference>
<evidence type="ECO:0000313" key="3">
    <source>
        <dbReference type="Proteomes" id="UP000225706"/>
    </source>
</evidence>
<evidence type="ECO:0000259" key="1">
    <source>
        <dbReference type="Pfam" id="PF18738"/>
    </source>
</evidence>
<sequence>MRRLHNSIASIDNNYLQDIELSTLLTTVIENLHAVSHFKHETTALQYSQNFGLITKESLKRVTKWVAKYFTHENSYYPVPQTSTEFANVNFMRPLISVEMDPEVESAMKEFVEKYRPLRQRTVREETTKLKDRAGALPPSVYSKQQDSNKNSTAEKLLKAAKLTKTQWDCLYPSPGMYGESTDFDITLLFRLLRTICGLTPPAWDALLASTDHSFEADLARIKYYRNSIYGHVNENMEIADDEFLVLWREISKALVRIAGQISPVKKREWQNSLDKFLKDPCTKEDERLVQELQFWYQNDTVVKEYMHKFDSSVKHMEKAVHDKGQDIKGEVKRGSIKSIESLTQPLHFLLRVRIDCETDPEPCHLVETSGTMALTTQGNQLVGQELAVTGVQQEALKGIRERTGDDVYGAKETQWVLAVPAIWTPKARQFTREAVYEYPSDWTSLMNDFEIKKWGRRVVEQQATTIRLPCSFLTLINDDVKMTLKRHADGEIKIRNNDNLCLDSIVMRKLFQPVLGAIKAHLKALLDEPRLLKVTVMLLVGEFANSLLLQEGFKKEFSSRCNVVYPCSTYEMATASSPYEDLRLTSEKENFQRVARLLICGGSAPLRDVFDSRCPPASLPTILKNHVTVKDLKKAKLTKPQWDCPYPSPRVYGESKEFDITLLFKLLRSICSLTPPATGWDAPPASTDHCLEADLTRVKYYRNSVYGQVNQNMEIKDDSQFLFLWREISETLVRIAGQIHPSKKHDWQVAINKFLKDPLTTEDERYVQELLDWYRRDLEVKKYVEELQETTLHITEQLQRVAEGETPVNQAIKEKWKTLGKQLGT</sequence>
<feature type="domain" description="DZIP3-like HEPN" evidence="1">
    <location>
        <begin position="150"/>
        <end position="274"/>
    </location>
</feature>
<comment type="caution">
    <text evidence="2">The sequence shown here is derived from an EMBL/GenBank/DDBJ whole genome shotgun (WGS) entry which is preliminary data.</text>
</comment>
<dbReference type="Proteomes" id="UP000225706">
    <property type="component" value="Unassembled WGS sequence"/>
</dbReference>
<accession>A0A2B4RSK5</accession>
<dbReference type="OrthoDB" id="5979063at2759"/>
<evidence type="ECO:0000313" key="2">
    <source>
        <dbReference type="EMBL" id="PFX19308.1"/>
    </source>
</evidence>
<proteinExistence type="predicted"/>
<name>A0A2B4RSK5_STYPI</name>
<feature type="domain" description="DZIP3-like HEPN" evidence="1">
    <location>
        <begin position="619"/>
        <end position="766"/>
    </location>
</feature>
<dbReference type="PANTHER" id="PTHR46844">
    <property type="entry name" value="SLR5058 PROTEIN"/>
    <property type="match status" value="1"/>
</dbReference>
<dbReference type="PANTHER" id="PTHR46844:SF1">
    <property type="entry name" value="SLR5058 PROTEIN"/>
    <property type="match status" value="1"/>
</dbReference>
<dbReference type="EMBL" id="LSMT01000367">
    <property type="protein sequence ID" value="PFX19308.1"/>
    <property type="molecule type" value="Genomic_DNA"/>
</dbReference>
<protein>
    <submittedName>
        <fullName evidence="2">E3 ubiquitin-protein ligase DZIP3</fullName>
    </submittedName>
</protein>
<dbReference type="Pfam" id="PF18738">
    <property type="entry name" value="HEPN_DZIP3"/>
    <property type="match status" value="2"/>
</dbReference>
<dbReference type="InterPro" id="IPR041249">
    <property type="entry name" value="HEPN_DZIP3"/>
</dbReference>
<dbReference type="AlphaFoldDB" id="A0A2B4RSK5"/>
<organism evidence="2 3">
    <name type="scientific">Stylophora pistillata</name>
    <name type="common">Smooth cauliflower coral</name>
    <dbReference type="NCBI Taxonomy" id="50429"/>
    <lineage>
        <taxon>Eukaryota</taxon>
        <taxon>Metazoa</taxon>
        <taxon>Cnidaria</taxon>
        <taxon>Anthozoa</taxon>
        <taxon>Hexacorallia</taxon>
        <taxon>Scleractinia</taxon>
        <taxon>Astrocoeniina</taxon>
        <taxon>Pocilloporidae</taxon>
        <taxon>Stylophora</taxon>
    </lineage>
</organism>
<gene>
    <name evidence="2" type="primary">DZIP3</name>
    <name evidence="2" type="ORF">AWC38_SpisGene16294</name>
</gene>